<feature type="domain" description="Prokaryotic-type class I peptide chain release factors" evidence="7">
    <location>
        <begin position="225"/>
        <end position="241"/>
    </location>
</feature>
<dbReference type="GO" id="GO:0005737">
    <property type="term" value="C:cytoplasm"/>
    <property type="evidence" value="ECO:0007669"/>
    <property type="project" value="UniProtKB-SubCell"/>
</dbReference>
<evidence type="ECO:0000256" key="3">
    <source>
        <dbReference type="ARBA" id="ARBA00022917"/>
    </source>
</evidence>
<dbReference type="PANTHER" id="PTHR43116">
    <property type="entry name" value="PEPTIDE CHAIN RELEASE FACTOR 2"/>
    <property type="match status" value="1"/>
</dbReference>
<name>A0A1F4VRR7_UNCKA</name>
<dbReference type="Pfam" id="PF03462">
    <property type="entry name" value="PCRF"/>
    <property type="match status" value="1"/>
</dbReference>
<feature type="coiled-coil region" evidence="6">
    <location>
        <begin position="53"/>
        <end position="95"/>
    </location>
</feature>
<organism evidence="8 9">
    <name type="scientific">candidate division WWE3 bacterium RIFCSPLOWO2_01_FULL_42_11</name>
    <dbReference type="NCBI Taxonomy" id="1802627"/>
    <lineage>
        <taxon>Bacteria</taxon>
        <taxon>Katanobacteria</taxon>
    </lineage>
</organism>
<accession>A0A1F4VRR7</accession>
<dbReference type="HAMAP" id="MF_00094">
    <property type="entry name" value="Rel_fac_2"/>
    <property type="match status" value="1"/>
</dbReference>
<dbReference type="STRING" id="1802627.A3A70_01010"/>
<dbReference type="SUPFAM" id="SSF75620">
    <property type="entry name" value="Release factor"/>
    <property type="match status" value="1"/>
</dbReference>
<evidence type="ECO:0000313" key="8">
    <source>
        <dbReference type="EMBL" id="OGC59891.1"/>
    </source>
</evidence>
<dbReference type="InterPro" id="IPR045853">
    <property type="entry name" value="Pep_chain_release_fac_I_sf"/>
</dbReference>
<dbReference type="AlphaFoldDB" id="A0A1F4VRR7"/>
<dbReference type="SMART" id="SM00937">
    <property type="entry name" value="PCRF"/>
    <property type="match status" value="1"/>
</dbReference>
<evidence type="ECO:0000313" key="9">
    <source>
        <dbReference type="Proteomes" id="UP000178964"/>
    </source>
</evidence>
<comment type="PTM">
    <text evidence="4">Methylated by PrmC. Methylation increases the termination efficiency of RF2.</text>
</comment>
<proteinExistence type="inferred from homology"/>
<evidence type="ECO:0000256" key="5">
    <source>
        <dbReference type="NCBIfam" id="TIGR00020"/>
    </source>
</evidence>
<keyword evidence="3 4" id="KW-0648">Protein biosynthesis</keyword>
<dbReference type="Proteomes" id="UP000178964">
    <property type="component" value="Unassembled WGS sequence"/>
</dbReference>
<protein>
    <recommendedName>
        <fullName evidence="4 5">Peptide chain release factor 2</fullName>
        <shortName evidence="4">RF-2</shortName>
    </recommendedName>
</protein>
<evidence type="ECO:0000259" key="7">
    <source>
        <dbReference type="PROSITE" id="PS00745"/>
    </source>
</evidence>
<dbReference type="GO" id="GO:0016149">
    <property type="term" value="F:translation release factor activity, codon specific"/>
    <property type="evidence" value="ECO:0007669"/>
    <property type="project" value="UniProtKB-UniRule"/>
</dbReference>
<dbReference type="Gene3D" id="1.20.58.410">
    <property type="entry name" value="Release factor"/>
    <property type="match status" value="1"/>
</dbReference>
<dbReference type="Pfam" id="PF00472">
    <property type="entry name" value="RF-1"/>
    <property type="match status" value="1"/>
</dbReference>
<dbReference type="PANTHER" id="PTHR43116:SF3">
    <property type="entry name" value="CLASS I PEPTIDE CHAIN RELEASE FACTOR"/>
    <property type="match status" value="1"/>
</dbReference>
<dbReference type="NCBIfam" id="TIGR00020">
    <property type="entry name" value="prfB"/>
    <property type="match status" value="1"/>
</dbReference>
<dbReference type="InterPro" id="IPR005139">
    <property type="entry name" value="PCRF"/>
</dbReference>
<comment type="similarity">
    <text evidence="1 4">Belongs to the prokaryotic/mitochondrial release factor family.</text>
</comment>
<dbReference type="InterPro" id="IPR000352">
    <property type="entry name" value="Pep_chain_release_fac_I"/>
</dbReference>
<keyword evidence="4" id="KW-0963">Cytoplasm</keyword>
<evidence type="ECO:0000256" key="6">
    <source>
        <dbReference type="SAM" id="Coils"/>
    </source>
</evidence>
<comment type="subcellular location">
    <subcellularLocation>
        <location evidence="4">Cytoplasm</location>
    </subcellularLocation>
</comment>
<comment type="function">
    <text evidence="4">Peptide chain release factor 2 directs the termination of translation in response to the peptide chain termination codons UGA and UAA.</text>
</comment>
<dbReference type="EMBL" id="MEVK01000005">
    <property type="protein sequence ID" value="OGC59891.1"/>
    <property type="molecule type" value="Genomic_DNA"/>
</dbReference>
<keyword evidence="2 4" id="KW-0488">Methylation</keyword>
<reference evidence="8 9" key="1">
    <citation type="journal article" date="2016" name="Nat. Commun.">
        <title>Thousands of microbial genomes shed light on interconnected biogeochemical processes in an aquifer system.</title>
        <authorList>
            <person name="Anantharaman K."/>
            <person name="Brown C.T."/>
            <person name="Hug L.A."/>
            <person name="Sharon I."/>
            <person name="Castelle C.J."/>
            <person name="Probst A.J."/>
            <person name="Thomas B.C."/>
            <person name="Singh A."/>
            <person name="Wilkins M.J."/>
            <person name="Karaoz U."/>
            <person name="Brodie E.L."/>
            <person name="Williams K.H."/>
            <person name="Hubbard S.S."/>
            <person name="Banfield J.F."/>
        </authorList>
    </citation>
    <scope>NUCLEOTIDE SEQUENCE [LARGE SCALE GENOMIC DNA]</scope>
</reference>
<sequence length="355" mass="40212">MLVLYCYLQPMTDLKDRAKAILASYNIENLNSRKVELEKESLSPTLWDNWEHAQEIMKELDQVKKELDEATLLELMLEEQNETELAKEITRLETKLFISGPYDKGPAILSIHAGQGGTEAMDWSGMLKRMYLRYCERMGWKAEITDETVGEEAGIKAVYIHIYGNPAYGFLKGESGTHRLVRQSPFNANDLRQTSFAGVEVIPLIEKDISGIEIKDDEIEVTTFRSGGAGGQNVNKVETAVRIKHLPTGLVVSCQIERTQHRNREIALNMLKGKLIALREAEALAKEKTLKGDYIIAGWGNQIRNYILHPYKLVKDLRTQFETTDPDSVLDGELQPFIDSYLRYISLGEVEADSV</sequence>
<dbReference type="PROSITE" id="PS00745">
    <property type="entry name" value="RF_PROK_I"/>
    <property type="match status" value="1"/>
</dbReference>
<feature type="modified residue" description="N5-methylglutamine" evidence="4">
    <location>
        <position position="232"/>
    </location>
</feature>
<gene>
    <name evidence="4" type="primary">prfB</name>
    <name evidence="8" type="ORF">A3A70_01010</name>
</gene>
<keyword evidence="6" id="KW-0175">Coiled coil</keyword>
<evidence type="ECO:0000256" key="4">
    <source>
        <dbReference type="HAMAP-Rule" id="MF_00094"/>
    </source>
</evidence>
<dbReference type="Gene3D" id="3.30.70.1660">
    <property type="match status" value="1"/>
</dbReference>
<dbReference type="Gene3D" id="3.30.160.20">
    <property type="match status" value="1"/>
</dbReference>
<comment type="caution">
    <text evidence="8">The sequence shown here is derived from an EMBL/GenBank/DDBJ whole genome shotgun (WGS) entry which is preliminary data.</text>
</comment>
<dbReference type="InterPro" id="IPR004374">
    <property type="entry name" value="PrfB"/>
</dbReference>
<evidence type="ECO:0000256" key="2">
    <source>
        <dbReference type="ARBA" id="ARBA00022481"/>
    </source>
</evidence>
<evidence type="ECO:0000256" key="1">
    <source>
        <dbReference type="ARBA" id="ARBA00010835"/>
    </source>
</evidence>